<name>A0ACB9D0T1_CICIN</name>
<gene>
    <name evidence="1" type="ORF">L2E82_30429</name>
</gene>
<reference evidence="1 2" key="2">
    <citation type="journal article" date="2022" name="Mol. Ecol. Resour.">
        <title>The genomes of chicory, endive, great burdock and yacon provide insights into Asteraceae paleo-polyploidization history and plant inulin production.</title>
        <authorList>
            <person name="Fan W."/>
            <person name="Wang S."/>
            <person name="Wang H."/>
            <person name="Wang A."/>
            <person name="Jiang F."/>
            <person name="Liu H."/>
            <person name="Zhao H."/>
            <person name="Xu D."/>
            <person name="Zhang Y."/>
        </authorList>
    </citation>
    <scope>NUCLEOTIDE SEQUENCE [LARGE SCALE GENOMIC DNA]</scope>
    <source>
        <strain evidence="2">cv. Punajuju</strain>
        <tissue evidence="1">Leaves</tissue>
    </source>
</reference>
<dbReference type="EMBL" id="CM042013">
    <property type="protein sequence ID" value="KAI3740013.1"/>
    <property type="molecule type" value="Genomic_DNA"/>
</dbReference>
<accession>A0ACB9D0T1</accession>
<dbReference type="Proteomes" id="UP001055811">
    <property type="component" value="Linkage Group LG05"/>
</dbReference>
<organism evidence="1 2">
    <name type="scientific">Cichorium intybus</name>
    <name type="common">Chicory</name>
    <dbReference type="NCBI Taxonomy" id="13427"/>
    <lineage>
        <taxon>Eukaryota</taxon>
        <taxon>Viridiplantae</taxon>
        <taxon>Streptophyta</taxon>
        <taxon>Embryophyta</taxon>
        <taxon>Tracheophyta</taxon>
        <taxon>Spermatophyta</taxon>
        <taxon>Magnoliopsida</taxon>
        <taxon>eudicotyledons</taxon>
        <taxon>Gunneridae</taxon>
        <taxon>Pentapetalae</taxon>
        <taxon>asterids</taxon>
        <taxon>campanulids</taxon>
        <taxon>Asterales</taxon>
        <taxon>Asteraceae</taxon>
        <taxon>Cichorioideae</taxon>
        <taxon>Cichorieae</taxon>
        <taxon>Cichoriinae</taxon>
        <taxon>Cichorium</taxon>
    </lineage>
</organism>
<reference evidence="2" key="1">
    <citation type="journal article" date="2022" name="Mol. Ecol. Resour.">
        <title>The genomes of chicory, endive, great burdock and yacon provide insights into Asteraceae palaeo-polyploidization history and plant inulin production.</title>
        <authorList>
            <person name="Fan W."/>
            <person name="Wang S."/>
            <person name="Wang H."/>
            <person name="Wang A."/>
            <person name="Jiang F."/>
            <person name="Liu H."/>
            <person name="Zhao H."/>
            <person name="Xu D."/>
            <person name="Zhang Y."/>
        </authorList>
    </citation>
    <scope>NUCLEOTIDE SEQUENCE [LARGE SCALE GENOMIC DNA]</scope>
    <source>
        <strain evidence="2">cv. Punajuju</strain>
    </source>
</reference>
<evidence type="ECO:0000313" key="2">
    <source>
        <dbReference type="Proteomes" id="UP001055811"/>
    </source>
</evidence>
<sequence length="198" mass="20624">MDFLHFSLVLLLSNLSVDAAIFTLQNKCNNTIWPGILAGGGHPVLDDGGLELNPHASINVTAPAGWSGRFWARNGCTFDDSGEGNCATGNCGNVLKCKGAGGVPPVSLAEFTLDSPMDFYDVSLVDGYNMPISIIPLGGSGNCSKVTCVSDLNIKCPDGLQVKGDGGDVVGCKSACMAFQKPEYCCSAESTYTKDKAS</sequence>
<protein>
    <submittedName>
        <fullName evidence="1">Uncharacterized protein</fullName>
    </submittedName>
</protein>
<keyword evidence="2" id="KW-1185">Reference proteome</keyword>
<evidence type="ECO:0000313" key="1">
    <source>
        <dbReference type="EMBL" id="KAI3740013.1"/>
    </source>
</evidence>
<proteinExistence type="predicted"/>
<comment type="caution">
    <text evidence="1">The sequence shown here is derived from an EMBL/GenBank/DDBJ whole genome shotgun (WGS) entry which is preliminary data.</text>
</comment>